<keyword evidence="1" id="KW-0175">Coiled coil</keyword>
<reference evidence="3" key="1">
    <citation type="journal article" date="2020" name="mSystems">
        <title>Genome- and Community-Level Interaction Insights into Carbon Utilization and Element Cycling Functions of Hydrothermarchaeota in Hydrothermal Sediment.</title>
        <authorList>
            <person name="Zhou Z."/>
            <person name="Liu Y."/>
            <person name="Xu W."/>
            <person name="Pan J."/>
            <person name="Luo Z.H."/>
            <person name="Li M."/>
        </authorList>
    </citation>
    <scope>NUCLEOTIDE SEQUENCE [LARGE SCALE GENOMIC DNA]</scope>
    <source>
        <strain evidence="3">HyVt-483</strain>
    </source>
</reference>
<accession>A0A7C3CL20</accession>
<evidence type="ECO:0000313" key="3">
    <source>
        <dbReference type="EMBL" id="HFC98371.1"/>
    </source>
</evidence>
<evidence type="ECO:0000256" key="1">
    <source>
        <dbReference type="SAM" id="Coils"/>
    </source>
</evidence>
<organism evidence="3">
    <name type="scientific">Thermosulfurimonas dismutans</name>
    <dbReference type="NCBI Taxonomy" id="999894"/>
    <lineage>
        <taxon>Bacteria</taxon>
        <taxon>Pseudomonadati</taxon>
        <taxon>Thermodesulfobacteriota</taxon>
        <taxon>Thermodesulfobacteria</taxon>
        <taxon>Thermodesulfobacteriales</taxon>
        <taxon>Thermodesulfobacteriaceae</taxon>
        <taxon>Thermosulfurimonas</taxon>
    </lineage>
</organism>
<comment type="caution">
    <text evidence="3">The sequence shown here is derived from an EMBL/GenBank/DDBJ whole genome shotgun (WGS) entry which is preliminary data.</text>
</comment>
<keyword evidence="2" id="KW-0812">Transmembrane</keyword>
<name>A0A7C3CL20_9BACT</name>
<dbReference type="Proteomes" id="UP000886043">
    <property type="component" value="Unassembled WGS sequence"/>
</dbReference>
<feature type="coiled-coil region" evidence="1">
    <location>
        <begin position="80"/>
        <end position="107"/>
    </location>
</feature>
<keyword evidence="2" id="KW-1133">Transmembrane helix</keyword>
<evidence type="ECO:0000256" key="2">
    <source>
        <dbReference type="SAM" id="Phobius"/>
    </source>
</evidence>
<sequence>MPDELPFPEELDAWREGVVQALARKGGNGLDGGGDGAPEDTARALEVMDEHVSMLAFSVRQLFVSVCTLFDHVQKTDRALREYVHEVRGARKELSQARRALENASGRTPWPWLIAGALGGLLGGLALGLALGALL</sequence>
<gene>
    <name evidence="3" type="ORF">ENJ40_07960</name>
</gene>
<protein>
    <submittedName>
        <fullName evidence="3">Uncharacterized protein</fullName>
    </submittedName>
</protein>
<proteinExistence type="predicted"/>
<dbReference type="AlphaFoldDB" id="A0A7C3CL20"/>
<feature type="transmembrane region" description="Helical" evidence="2">
    <location>
        <begin position="110"/>
        <end position="134"/>
    </location>
</feature>
<dbReference type="EMBL" id="DRMH01000106">
    <property type="protein sequence ID" value="HFC98371.1"/>
    <property type="molecule type" value="Genomic_DNA"/>
</dbReference>
<keyword evidence="2" id="KW-0472">Membrane</keyword>